<keyword evidence="3" id="KW-1185">Reference proteome</keyword>
<keyword evidence="1" id="KW-0732">Signal</keyword>
<dbReference type="VEuPathDB" id="FungiDB:PV08_08698"/>
<evidence type="ECO:0000256" key="1">
    <source>
        <dbReference type="SAM" id="SignalP"/>
    </source>
</evidence>
<evidence type="ECO:0000313" key="3">
    <source>
        <dbReference type="Proteomes" id="UP000053328"/>
    </source>
</evidence>
<dbReference type="AlphaFoldDB" id="A0A0D2B4D1"/>
<dbReference type="HOGENOM" id="CLU_2558304_0_0_1"/>
<dbReference type="RefSeq" id="XP_016233726.1">
    <property type="nucleotide sequence ID" value="XM_016383023.1"/>
</dbReference>
<sequence>MDPPRHIRLDLVSVMASATLIVLGGGCMGEAPARQDVPHDEASPAPWQLKSKSVEILGWLPFQVDTDIGAFAILLAGKVLNY</sequence>
<dbReference type="PROSITE" id="PS51257">
    <property type="entry name" value="PROKAR_LIPOPROTEIN"/>
    <property type="match status" value="1"/>
</dbReference>
<gene>
    <name evidence="2" type="ORF">PV08_08698</name>
</gene>
<dbReference type="EMBL" id="KN847497">
    <property type="protein sequence ID" value="KIW13510.1"/>
    <property type="molecule type" value="Genomic_DNA"/>
</dbReference>
<proteinExistence type="predicted"/>
<dbReference type="GeneID" id="27335781"/>
<feature type="chain" id="PRO_5002249462" evidence="1">
    <location>
        <begin position="25"/>
        <end position="82"/>
    </location>
</feature>
<reference evidence="2 3" key="1">
    <citation type="submission" date="2015-01" db="EMBL/GenBank/DDBJ databases">
        <title>The Genome Sequence of Exophiala spinifera CBS89968.</title>
        <authorList>
            <consortium name="The Broad Institute Genomics Platform"/>
            <person name="Cuomo C."/>
            <person name="de Hoog S."/>
            <person name="Gorbushina A."/>
            <person name="Stielow B."/>
            <person name="Teixiera M."/>
            <person name="Abouelleil A."/>
            <person name="Chapman S.B."/>
            <person name="Priest M."/>
            <person name="Young S.K."/>
            <person name="Wortman J."/>
            <person name="Nusbaum C."/>
            <person name="Birren B."/>
        </authorList>
    </citation>
    <scope>NUCLEOTIDE SEQUENCE [LARGE SCALE GENOMIC DNA]</scope>
    <source>
        <strain evidence="2 3">CBS 89968</strain>
    </source>
</reference>
<evidence type="ECO:0000313" key="2">
    <source>
        <dbReference type="EMBL" id="KIW13510.1"/>
    </source>
</evidence>
<dbReference type="Proteomes" id="UP000053328">
    <property type="component" value="Unassembled WGS sequence"/>
</dbReference>
<organism evidence="2 3">
    <name type="scientific">Exophiala spinifera</name>
    <dbReference type="NCBI Taxonomy" id="91928"/>
    <lineage>
        <taxon>Eukaryota</taxon>
        <taxon>Fungi</taxon>
        <taxon>Dikarya</taxon>
        <taxon>Ascomycota</taxon>
        <taxon>Pezizomycotina</taxon>
        <taxon>Eurotiomycetes</taxon>
        <taxon>Chaetothyriomycetidae</taxon>
        <taxon>Chaetothyriales</taxon>
        <taxon>Herpotrichiellaceae</taxon>
        <taxon>Exophiala</taxon>
    </lineage>
</organism>
<feature type="signal peptide" evidence="1">
    <location>
        <begin position="1"/>
        <end position="24"/>
    </location>
</feature>
<name>A0A0D2B4D1_9EURO</name>
<accession>A0A0D2B4D1</accession>
<protein>
    <submittedName>
        <fullName evidence="2">Uncharacterized protein</fullName>
    </submittedName>
</protein>